<protein>
    <submittedName>
        <fullName evidence="1">Uncharacterized protein</fullName>
    </submittedName>
</protein>
<dbReference type="EMBL" id="AGUD01000256">
    <property type="protein sequence ID" value="EHN09720.1"/>
    <property type="molecule type" value="Genomic_DNA"/>
</dbReference>
<proteinExistence type="predicted"/>
<organism evidence="1 2">
    <name type="scientific">Patulibacter medicamentivorans</name>
    <dbReference type="NCBI Taxonomy" id="1097667"/>
    <lineage>
        <taxon>Bacteria</taxon>
        <taxon>Bacillati</taxon>
        <taxon>Actinomycetota</taxon>
        <taxon>Thermoleophilia</taxon>
        <taxon>Solirubrobacterales</taxon>
        <taxon>Patulibacteraceae</taxon>
        <taxon>Patulibacter</taxon>
    </lineage>
</organism>
<accession>H0E9B0</accession>
<keyword evidence="2" id="KW-1185">Reference proteome</keyword>
<sequence>MVLHDVADTAKKLLDLASRTSRATQLHPEDERYAEIAEAISDAAVAAHHAASLIVEAAARRW</sequence>
<evidence type="ECO:0000313" key="2">
    <source>
        <dbReference type="Proteomes" id="UP000005143"/>
    </source>
</evidence>
<reference evidence="1 2" key="1">
    <citation type="journal article" date="2013" name="Biodegradation">
        <title>Quantitative proteomic analysis of ibuprofen-degrading Patulibacter sp. strain I11.</title>
        <authorList>
            <person name="Almeida B."/>
            <person name="Kjeldal H."/>
            <person name="Lolas I."/>
            <person name="Knudsen A.D."/>
            <person name="Carvalho G."/>
            <person name="Nielsen K.L."/>
            <person name="Barreto Crespo M.T."/>
            <person name="Stensballe A."/>
            <person name="Nielsen J.L."/>
        </authorList>
    </citation>
    <scope>NUCLEOTIDE SEQUENCE [LARGE SCALE GENOMIC DNA]</scope>
    <source>
        <strain evidence="1 2">I11</strain>
    </source>
</reference>
<dbReference type="AlphaFoldDB" id="H0E9B0"/>
<name>H0E9B0_9ACTN</name>
<evidence type="ECO:0000313" key="1">
    <source>
        <dbReference type="EMBL" id="EHN09720.1"/>
    </source>
</evidence>
<dbReference type="Proteomes" id="UP000005143">
    <property type="component" value="Unassembled WGS sequence"/>
</dbReference>
<comment type="caution">
    <text evidence="1">The sequence shown here is derived from an EMBL/GenBank/DDBJ whole genome shotgun (WGS) entry which is preliminary data.</text>
</comment>
<gene>
    <name evidence="1" type="ORF">PAI11_34270</name>
</gene>